<proteinExistence type="predicted"/>
<dbReference type="SUPFAM" id="SSF53448">
    <property type="entry name" value="Nucleotide-diphospho-sugar transferases"/>
    <property type="match status" value="1"/>
</dbReference>
<keyword evidence="3" id="KW-1185">Reference proteome</keyword>
<reference evidence="3" key="1">
    <citation type="journal article" date="2019" name="Int. J. Syst. Evol. Microbiol.">
        <title>The Global Catalogue of Microorganisms (GCM) 10K type strain sequencing project: providing services to taxonomists for standard genome sequencing and annotation.</title>
        <authorList>
            <consortium name="The Broad Institute Genomics Platform"/>
            <consortium name="The Broad Institute Genome Sequencing Center for Infectious Disease"/>
            <person name="Wu L."/>
            <person name="Ma J."/>
        </authorList>
    </citation>
    <scope>NUCLEOTIDE SEQUENCE [LARGE SCALE GENOMIC DNA]</scope>
    <source>
        <strain evidence="3">CCUG 36956</strain>
    </source>
</reference>
<dbReference type="Pfam" id="PF00535">
    <property type="entry name" value="Glycos_transf_2"/>
    <property type="match status" value="1"/>
</dbReference>
<evidence type="ECO:0000313" key="2">
    <source>
        <dbReference type="EMBL" id="MFC7297337.1"/>
    </source>
</evidence>
<dbReference type="InterPro" id="IPR001173">
    <property type="entry name" value="Glyco_trans_2-like"/>
</dbReference>
<accession>A0ABW2J1U5</accession>
<sequence length="258" mass="28636">MLEQDQPKDVLPFQPIVLIPVYDHEHAIGKVVAAVLQHGVPCMLVDDGSGLPCARVLDALAAAEPDKITLVRHAENRGKGAAVLTGFTRAAADGYTHALQIDADGQHRVADIPAFLSLAAAHPASIIAGCPIYDESVPAIRLYCRYLTHVWVWINTLSLDIKDSMCGFRAYPVAPVIALAARQKIGTRMNFDTDIIVRLYWDGLEVINLPTRVAYPLDGVSHFRLWLDNVLITRMHATLFLGMLWRFPSLLARKWRTR</sequence>
<dbReference type="CDD" id="cd04179">
    <property type="entry name" value="DPM_DPG-synthase_like"/>
    <property type="match status" value="1"/>
</dbReference>
<dbReference type="EMBL" id="JBHTCC010000001">
    <property type="protein sequence ID" value="MFC7297337.1"/>
    <property type="molecule type" value="Genomic_DNA"/>
</dbReference>
<dbReference type="InterPro" id="IPR029044">
    <property type="entry name" value="Nucleotide-diphossugar_trans"/>
</dbReference>
<protein>
    <submittedName>
        <fullName evidence="2">Glycosyltransferase family 2 protein</fullName>
    </submittedName>
</protein>
<evidence type="ECO:0000313" key="3">
    <source>
        <dbReference type="Proteomes" id="UP001596379"/>
    </source>
</evidence>
<dbReference type="Proteomes" id="UP001596379">
    <property type="component" value="Unassembled WGS sequence"/>
</dbReference>
<organism evidence="2 3">
    <name type="scientific">Herminiimonas aquatilis</name>
    <dbReference type="NCBI Taxonomy" id="345342"/>
    <lineage>
        <taxon>Bacteria</taxon>
        <taxon>Pseudomonadati</taxon>
        <taxon>Pseudomonadota</taxon>
        <taxon>Betaproteobacteria</taxon>
        <taxon>Burkholderiales</taxon>
        <taxon>Oxalobacteraceae</taxon>
        <taxon>Herminiimonas</taxon>
    </lineage>
</organism>
<dbReference type="PANTHER" id="PTHR10859:SF91">
    <property type="entry name" value="DOLICHYL-PHOSPHATE BETA-GLUCOSYLTRANSFERASE"/>
    <property type="match status" value="1"/>
</dbReference>
<comment type="caution">
    <text evidence="2">The sequence shown here is derived from an EMBL/GenBank/DDBJ whole genome shotgun (WGS) entry which is preliminary data.</text>
</comment>
<feature type="domain" description="Glycosyltransferase 2-like" evidence="1">
    <location>
        <begin position="17"/>
        <end position="135"/>
    </location>
</feature>
<name>A0ABW2J1U5_9BURK</name>
<evidence type="ECO:0000259" key="1">
    <source>
        <dbReference type="Pfam" id="PF00535"/>
    </source>
</evidence>
<gene>
    <name evidence="2" type="ORF">ACFQO0_02680</name>
</gene>
<dbReference type="PANTHER" id="PTHR10859">
    <property type="entry name" value="GLYCOSYL TRANSFERASE"/>
    <property type="match status" value="1"/>
</dbReference>
<dbReference type="RefSeq" id="WP_382232499.1">
    <property type="nucleotide sequence ID" value="NZ_JBHTCC010000001.1"/>
</dbReference>
<dbReference type="Gene3D" id="3.90.550.10">
    <property type="entry name" value="Spore Coat Polysaccharide Biosynthesis Protein SpsA, Chain A"/>
    <property type="match status" value="1"/>
</dbReference>